<gene>
    <name evidence="1" type="ORF">KUH32_01745</name>
</gene>
<organism evidence="1 2">
    <name type="scientific">Thalassococcus arenae</name>
    <dbReference type="NCBI Taxonomy" id="2851652"/>
    <lineage>
        <taxon>Bacteria</taxon>
        <taxon>Pseudomonadati</taxon>
        <taxon>Pseudomonadota</taxon>
        <taxon>Alphaproteobacteria</taxon>
        <taxon>Rhodobacterales</taxon>
        <taxon>Roseobacteraceae</taxon>
        <taxon>Thalassococcus</taxon>
    </lineage>
</organism>
<dbReference type="Proteomes" id="UP001166293">
    <property type="component" value="Unassembled WGS sequence"/>
</dbReference>
<comment type="caution">
    <text evidence="1">The sequence shown here is derived from an EMBL/GenBank/DDBJ whole genome shotgun (WGS) entry which is preliminary data.</text>
</comment>
<name>A0ABS6N4M8_9RHOB</name>
<dbReference type="EMBL" id="JAHRWL010000001">
    <property type="protein sequence ID" value="MBV2358485.1"/>
    <property type="molecule type" value="Genomic_DNA"/>
</dbReference>
<evidence type="ECO:0000313" key="1">
    <source>
        <dbReference type="EMBL" id="MBV2358485.1"/>
    </source>
</evidence>
<evidence type="ECO:0000313" key="2">
    <source>
        <dbReference type="Proteomes" id="UP001166293"/>
    </source>
</evidence>
<keyword evidence="2" id="KW-1185">Reference proteome</keyword>
<dbReference type="InterPro" id="IPR025961">
    <property type="entry name" value="Metal_resist"/>
</dbReference>
<reference evidence="1" key="1">
    <citation type="submission" date="2021-06" db="EMBL/GenBank/DDBJ databases">
        <title>Thalassococcus sp. CAU 1522 isolated from sea sand, Republic of Korea.</title>
        <authorList>
            <person name="Kim W."/>
        </authorList>
    </citation>
    <scope>NUCLEOTIDE SEQUENCE</scope>
    <source>
        <strain evidence="1">CAU 1522</strain>
    </source>
</reference>
<sequence length="151" mass="16228">MALWLRLLLYASLALNLVVAGVVAGALLRGGPPPRDARDVIAPYIRALDADQSRALRRAFRSAARDGARPGAFLAGYRDVLALLRAEPFDPEAVATALERQGDAAASRQALGRRVLVQHLSGLDPAARAAFADRLEAELENIGKRRSPPRD</sequence>
<accession>A0ABS6N4M8</accession>
<proteinExistence type="predicted"/>
<dbReference type="Pfam" id="PF13801">
    <property type="entry name" value="Metal_resist"/>
    <property type="match status" value="1"/>
</dbReference>
<protein>
    <submittedName>
        <fullName evidence="1">Periplasmic heavy metal sensor</fullName>
    </submittedName>
</protein>